<feature type="domain" description="EH" evidence="5">
    <location>
        <begin position="14"/>
        <end position="100"/>
    </location>
</feature>
<name>A0A8C7V0K9_ONCMY</name>
<accession>A0A8C7V0K9</accession>
<feature type="compositionally biased region" description="Basic and acidic residues" evidence="4">
    <location>
        <begin position="886"/>
        <end position="901"/>
    </location>
</feature>
<evidence type="ECO:0000259" key="5">
    <source>
        <dbReference type="PROSITE" id="PS50031"/>
    </source>
</evidence>
<dbReference type="PROSITE" id="PS50031">
    <property type="entry name" value="EH"/>
    <property type="match status" value="3"/>
</dbReference>
<feature type="coiled-coil region" evidence="3">
    <location>
        <begin position="911"/>
        <end position="942"/>
    </location>
</feature>
<dbReference type="SMART" id="SM00054">
    <property type="entry name" value="EFh"/>
    <property type="match status" value="4"/>
</dbReference>
<organism evidence="7 8">
    <name type="scientific">Oncorhynchus mykiss</name>
    <name type="common">Rainbow trout</name>
    <name type="synonym">Salmo gairdneri</name>
    <dbReference type="NCBI Taxonomy" id="8022"/>
    <lineage>
        <taxon>Eukaryota</taxon>
        <taxon>Metazoa</taxon>
        <taxon>Chordata</taxon>
        <taxon>Craniata</taxon>
        <taxon>Vertebrata</taxon>
        <taxon>Euteleostomi</taxon>
        <taxon>Actinopterygii</taxon>
        <taxon>Neopterygii</taxon>
        <taxon>Teleostei</taxon>
        <taxon>Protacanthopterygii</taxon>
        <taxon>Salmoniformes</taxon>
        <taxon>Salmonidae</taxon>
        <taxon>Salmoninae</taxon>
        <taxon>Oncorhynchus</taxon>
    </lineage>
</organism>
<dbReference type="PANTHER" id="PTHR11216">
    <property type="entry name" value="EH DOMAIN"/>
    <property type="match status" value="1"/>
</dbReference>
<dbReference type="SMART" id="SM00027">
    <property type="entry name" value="EH"/>
    <property type="match status" value="3"/>
</dbReference>
<evidence type="ECO:0000256" key="3">
    <source>
        <dbReference type="SAM" id="Coils"/>
    </source>
</evidence>
<feature type="region of interest" description="Disordered" evidence="4">
    <location>
        <begin position="532"/>
        <end position="585"/>
    </location>
</feature>
<feature type="compositionally biased region" description="Pro residues" evidence="4">
    <location>
        <begin position="218"/>
        <end position="231"/>
    </location>
</feature>
<evidence type="ECO:0000259" key="6">
    <source>
        <dbReference type="PROSITE" id="PS50222"/>
    </source>
</evidence>
<dbReference type="PROSITE" id="PS00018">
    <property type="entry name" value="EF_HAND_1"/>
    <property type="match status" value="2"/>
</dbReference>
<dbReference type="GO" id="GO:0005509">
    <property type="term" value="F:calcium ion binding"/>
    <property type="evidence" value="ECO:0007669"/>
    <property type="project" value="InterPro"/>
</dbReference>
<dbReference type="InterPro" id="IPR002048">
    <property type="entry name" value="EF_hand_dom"/>
</dbReference>
<dbReference type="InterPro" id="IPR000261">
    <property type="entry name" value="EH_dom"/>
</dbReference>
<reference evidence="7" key="3">
    <citation type="submission" date="2025-09" db="UniProtKB">
        <authorList>
            <consortium name="Ensembl"/>
        </authorList>
    </citation>
    <scope>IDENTIFICATION</scope>
</reference>
<dbReference type="GO" id="GO:0030132">
    <property type="term" value="C:clathrin coat of coated pit"/>
    <property type="evidence" value="ECO:0007669"/>
    <property type="project" value="TreeGrafter"/>
</dbReference>
<dbReference type="PROSITE" id="PS50330">
    <property type="entry name" value="UIM"/>
    <property type="match status" value="2"/>
</dbReference>
<feature type="region of interest" description="Disordered" evidence="4">
    <location>
        <begin position="717"/>
        <end position="761"/>
    </location>
</feature>
<feature type="region of interest" description="Disordered" evidence="4">
    <location>
        <begin position="206"/>
        <end position="247"/>
    </location>
</feature>
<dbReference type="Gene3D" id="1.10.238.10">
    <property type="entry name" value="EF-hand"/>
    <property type="match status" value="3"/>
</dbReference>
<dbReference type="GO" id="GO:0016197">
    <property type="term" value="P:endosomal transport"/>
    <property type="evidence" value="ECO:0007669"/>
    <property type="project" value="TreeGrafter"/>
</dbReference>
<feature type="compositionally biased region" description="Basic and acidic residues" evidence="4">
    <location>
        <begin position="837"/>
        <end position="851"/>
    </location>
</feature>
<dbReference type="Proteomes" id="UP000694395">
    <property type="component" value="Chromosome 30"/>
</dbReference>
<evidence type="ECO:0000256" key="1">
    <source>
        <dbReference type="ARBA" id="ARBA00022723"/>
    </source>
</evidence>
<dbReference type="SUPFAM" id="SSF47473">
    <property type="entry name" value="EF-hand"/>
    <property type="match status" value="3"/>
</dbReference>
<dbReference type="GeneTree" id="ENSGT00940000155751"/>
<dbReference type="GO" id="GO:0045296">
    <property type="term" value="F:cadherin binding"/>
    <property type="evidence" value="ECO:0007669"/>
    <property type="project" value="TreeGrafter"/>
</dbReference>
<keyword evidence="1" id="KW-0479">Metal-binding</keyword>
<keyword evidence="3" id="KW-0175">Coiled coil</keyword>
<evidence type="ECO:0000313" key="7">
    <source>
        <dbReference type="Ensembl" id="ENSOMYP00000008059.2"/>
    </source>
</evidence>
<dbReference type="PROSITE" id="PS50222">
    <property type="entry name" value="EF_HAND_2"/>
    <property type="match status" value="2"/>
</dbReference>
<reference evidence="7" key="1">
    <citation type="submission" date="2020-07" db="EMBL/GenBank/DDBJ databases">
        <title>A long reads based de novo assembly of the rainbow trout Arlee double haploid line genome.</title>
        <authorList>
            <person name="Gao G."/>
            <person name="Palti Y."/>
        </authorList>
    </citation>
    <scope>NUCLEOTIDE SEQUENCE [LARGE SCALE GENOMIC DNA]</scope>
</reference>
<protein>
    <submittedName>
        <fullName evidence="7">Epidermal growth factor receptor pathway substrate 15</fullName>
    </submittedName>
</protein>
<keyword evidence="2" id="KW-0106">Calcium</keyword>
<dbReference type="InterPro" id="IPR003903">
    <property type="entry name" value="UIM_dom"/>
</dbReference>
<feature type="compositionally biased region" description="Basic and acidic residues" evidence="4">
    <location>
        <begin position="571"/>
        <end position="585"/>
    </location>
</feature>
<dbReference type="Ensembl" id="ENSOMYT00000008955.2">
    <property type="protein sequence ID" value="ENSOMYP00000008059.2"/>
    <property type="gene ID" value="ENSOMYG00000004069.2"/>
</dbReference>
<dbReference type="InterPro" id="IPR018247">
    <property type="entry name" value="EF_Hand_1_Ca_BS"/>
</dbReference>
<evidence type="ECO:0000313" key="8">
    <source>
        <dbReference type="Proteomes" id="UP000694395"/>
    </source>
</evidence>
<dbReference type="InterPro" id="IPR011992">
    <property type="entry name" value="EF-hand-dom_pair"/>
</dbReference>
<feature type="region of interest" description="Disordered" evidence="4">
    <location>
        <begin position="787"/>
        <end position="901"/>
    </location>
</feature>
<gene>
    <name evidence="7" type="primary">LOC110521566</name>
</gene>
<proteinExistence type="predicted"/>
<sequence>MYVVFYVSPQLSSGNPVYEKYYKQVDPSGSGQVAAADAALFLKRSGLADLVLGKVWDLADSERKGCLNKQQFFIALRLVACAQNGLEVALKSIHLAVSLPKFQDTSSPLLLGGVSIDSPWVVTTEEKLKFDAVFVSLSPVSGMLSGEKVKPVLLNSKLPVDVLGRVWELSDLDRDGMLDRDEFAVAMYLVYRALEGEPVPMSLPAPLVPPSKRKKPPVSVPPVMPLIPSPPSIKESRSSLSGSKTLPSKPAVTPVTWAVSPPDKSKYDEVFAKTDLDMDGMVSGPEVRDIFLKTGLPSATLAHIWELCDIGDMGKLTREQFALALHLINQKLTTGVDPPQNLSPEMIPPSDRLSLATNNAANLAADFSAIKELDSLMSIIRVDLQNQVQKESGELQRLQSQRQEVQDTLEELDQQKTTLEEQLRHICQQCSHENQLILSLEAEHTAQEQRIEEYEEQLVQAREELLRLQEESQQLEEKVQAAREQFTPLQESVKDSFSQVHQKQSDLQIEERMVTAQLSCKNSLEEDPVLVNGSAKEQHQEDQPEELRVEPPASQPQMEPAEPMEEVDEEDRPKTPEEPEPKSDAFEDLYNSLSSTVWPVPQDNLVKAIYCTLKYLGHLLFVHKSDCSSTDPFGGDPFKGTDPFSADSFFKQSSASPFPSADPFSGSASLVEPDLFPAPLNDAAGLEPFSSKANNKAARDPFSAKVNNVDADPFGSKMDSLAEADPFGSQCTTGPDPFSCSQPATNDPFAPGGTAGNTGSDPDPFAAVFGIESFGVGFADFSALAKSNGADPFASSNSSNNKNLFKEDSQPSSLDVPPALPPKTGTPTRPPPPPPGKRADISRSEMSDSFHRRGPFLSQGPGDPPFSQPAKDAAQDPFAPSSPRQPARDPDRFASFDKYHTEEDMIEWAKRESEREEKERLARQAQQEQEDLELAIALSKSEFS</sequence>
<dbReference type="Pfam" id="PF12763">
    <property type="entry name" value="EH"/>
    <property type="match status" value="3"/>
</dbReference>
<evidence type="ECO:0000256" key="2">
    <source>
        <dbReference type="ARBA" id="ARBA00022837"/>
    </source>
</evidence>
<feature type="domain" description="EH" evidence="5">
    <location>
        <begin position="263"/>
        <end position="353"/>
    </location>
</feature>
<feature type="domain" description="EF-hand" evidence="6">
    <location>
        <begin position="262"/>
        <end position="297"/>
    </location>
</feature>
<feature type="compositionally biased region" description="Basic and acidic residues" evidence="4">
    <location>
        <begin position="536"/>
        <end position="549"/>
    </location>
</feature>
<feature type="compositionally biased region" description="Polar residues" evidence="4">
    <location>
        <begin position="729"/>
        <end position="745"/>
    </location>
</feature>
<dbReference type="AlphaFoldDB" id="A0A8C7V0K9"/>
<dbReference type="PANTHER" id="PTHR11216:SF54">
    <property type="entry name" value="EPIDERMAL GROWTH FACTOR RECEPTOR SUBSTRATE 15"/>
    <property type="match status" value="1"/>
</dbReference>
<feature type="domain" description="EF-hand" evidence="6">
    <location>
        <begin position="158"/>
        <end position="193"/>
    </location>
</feature>
<evidence type="ECO:0000256" key="4">
    <source>
        <dbReference type="SAM" id="MobiDB-lite"/>
    </source>
</evidence>
<dbReference type="CDD" id="cd00052">
    <property type="entry name" value="EH"/>
    <property type="match status" value="3"/>
</dbReference>
<dbReference type="Gene3D" id="1.10.287.1490">
    <property type="match status" value="1"/>
</dbReference>
<dbReference type="GO" id="GO:0006897">
    <property type="term" value="P:endocytosis"/>
    <property type="evidence" value="ECO:0007669"/>
    <property type="project" value="TreeGrafter"/>
</dbReference>
<feature type="coiled-coil region" evidence="3">
    <location>
        <begin position="381"/>
        <end position="485"/>
    </location>
</feature>
<feature type="domain" description="EH" evidence="5">
    <location>
        <begin position="126"/>
        <end position="214"/>
    </location>
</feature>
<reference evidence="7" key="2">
    <citation type="submission" date="2025-08" db="UniProtKB">
        <authorList>
            <consortium name="Ensembl"/>
        </authorList>
    </citation>
    <scope>IDENTIFICATION</scope>
</reference>
<keyword evidence="8" id="KW-1185">Reference proteome</keyword>